<proteinExistence type="inferred from homology"/>
<dbReference type="GO" id="GO:0005351">
    <property type="term" value="F:carbohydrate:proton symporter activity"/>
    <property type="evidence" value="ECO:0007669"/>
    <property type="project" value="TreeGrafter"/>
</dbReference>
<evidence type="ECO:0000256" key="6">
    <source>
        <dbReference type="ARBA" id="ARBA00023136"/>
    </source>
</evidence>
<dbReference type="PANTHER" id="PTHR48022:SF73">
    <property type="entry name" value="METABOLITE TRANSPORT PROTEIN YDL199C-RELATED"/>
    <property type="match status" value="1"/>
</dbReference>
<feature type="transmembrane region" description="Helical" evidence="10">
    <location>
        <begin position="352"/>
        <end position="377"/>
    </location>
</feature>
<evidence type="ECO:0000256" key="7">
    <source>
        <dbReference type="ARBA" id="ARBA00049119"/>
    </source>
</evidence>
<feature type="transmembrane region" description="Helical" evidence="10">
    <location>
        <begin position="19"/>
        <end position="39"/>
    </location>
</feature>
<feature type="region of interest" description="Disordered" evidence="9">
    <location>
        <begin position="456"/>
        <end position="514"/>
    </location>
</feature>
<dbReference type="Pfam" id="PF00083">
    <property type="entry name" value="Sugar_tr"/>
    <property type="match status" value="1"/>
</dbReference>
<dbReference type="NCBIfam" id="TIGR00879">
    <property type="entry name" value="SP"/>
    <property type="match status" value="1"/>
</dbReference>
<evidence type="ECO:0000256" key="3">
    <source>
        <dbReference type="ARBA" id="ARBA00022448"/>
    </source>
</evidence>
<evidence type="ECO:0000259" key="11">
    <source>
        <dbReference type="PROSITE" id="PS50850"/>
    </source>
</evidence>
<accession>A0A9W8PB18</accession>
<keyword evidence="13" id="KW-1185">Reference proteome</keyword>
<dbReference type="FunFam" id="1.20.1250.20:FF:000134">
    <property type="entry name" value="MFS sugar transporter protein"/>
    <property type="match status" value="1"/>
</dbReference>
<keyword evidence="3 8" id="KW-0813">Transport</keyword>
<feature type="domain" description="Major facilitator superfamily (MFS) profile" evidence="11">
    <location>
        <begin position="23"/>
        <end position="440"/>
    </location>
</feature>
<feature type="transmembrane region" description="Helical" evidence="10">
    <location>
        <begin position="92"/>
        <end position="111"/>
    </location>
</feature>
<keyword evidence="5 10" id="KW-1133">Transmembrane helix</keyword>
<feature type="transmembrane region" description="Helical" evidence="10">
    <location>
        <begin position="324"/>
        <end position="346"/>
    </location>
</feature>
<dbReference type="PROSITE" id="PS00217">
    <property type="entry name" value="SUGAR_TRANSPORT_2"/>
    <property type="match status" value="1"/>
</dbReference>
<dbReference type="InterPro" id="IPR005828">
    <property type="entry name" value="MFS_sugar_transport-like"/>
</dbReference>
<dbReference type="Gene3D" id="1.20.1250.20">
    <property type="entry name" value="MFS general substrate transporter like domains"/>
    <property type="match status" value="1"/>
</dbReference>
<keyword evidence="4 10" id="KW-0812">Transmembrane</keyword>
<dbReference type="InterPro" id="IPR020846">
    <property type="entry name" value="MFS_dom"/>
</dbReference>
<name>A0A9W8PB18_9AGAR</name>
<feature type="transmembrane region" description="Helical" evidence="10">
    <location>
        <begin position="297"/>
        <end position="317"/>
    </location>
</feature>
<gene>
    <name evidence="12" type="ORF">DFH05DRAFT_1531984</name>
</gene>
<sequence length="514" mass="56749">MVNVPAPAHSSRKLVGQPLLISISIFASLGVFLFGYDQGVMSGIITGPHFRKYFGNPDAVSIGTMVAVLEVGAFITSAAAGRVGDIVGRKGTLFIGAIVFTVGGAIQTLTTGFWTMIVGRVISGFGVGLLSTIVPIYQSEISPPNHRGSLACMEFTMNIAGYSSSVWMDYFCSFLDSDLSWRIPLFIQCIIGAILAAGALLIPESWCIDTDKDAEGFRILVDLHGGNPEDHAAIAEFKEIKDRVMEERASGVARSYYEMWKKYKRRVLLAMSSQAFAQLVLISYYAQAGWIGRDAILMTGINSIIYILSTIPPWYLVDRWGRRPILLSGAVIMAISLTATGWWMYIDVPRTPNAVVICVIIYNAAFGYSWGPLPWLYPPEIMPLTIRAKGVSLSTSTNWAFNFLVGEVTPELQEVITWRLYPMHGFFCVCSFILVYPETKGVPLEEMDLVFDSVPDEREEREENAEDDEDNEVDGVDENTSLLSATTPNGGSSKRHRKKGWFGIFKRRSTSGEP</sequence>
<dbReference type="PANTHER" id="PTHR48022">
    <property type="entry name" value="PLASTIDIC GLUCOSE TRANSPORTER 4"/>
    <property type="match status" value="1"/>
</dbReference>
<dbReference type="GO" id="GO:0016020">
    <property type="term" value="C:membrane"/>
    <property type="evidence" value="ECO:0007669"/>
    <property type="project" value="UniProtKB-SubCell"/>
</dbReference>
<feature type="compositionally biased region" description="Basic residues" evidence="9">
    <location>
        <begin position="493"/>
        <end position="514"/>
    </location>
</feature>
<dbReference type="InterPro" id="IPR036259">
    <property type="entry name" value="MFS_trans_sf"/>
</dbReference>
<dbReference type="EMBL" id="JANVFU010000001">
    <property type="protein sequence ID" value="KAJ3750542.1"/>
    <property type="molecule type" value="Genomic_DNA"/>
</dbReference>
<protein>
    <submittedName>
        <fullName evidence="12">General substrate transporter</fullName>
    </submittedName>
</protein>
<evidence type="ECO:0000256" key="10">
    <source>
        <dbReference type="SAM" id="Phobius"/>
    </source>
</evidence>
<dbReference type="InterPro" id="IPR005829">
    <property type="entry name" value="Sugar_transporter_CS"/>
</dbReference>
<feature type="compositionally biased region" description="Acidic residues" evidence="9">
    <location>
        <begin position="457"/>
        <end position="477"/>
    </location>
</feature>
<dbReference type="InterPro" id="IPR050360">
    <property type="entry name" value="MFS_Sugar_Transporters"/>
</dbReference>
<evidence type="ECO:0000256" key="4">
    <source>
        <dbReference type="ARBA" id="ARBA00022692"/>
    </source>
</evidence>
<evidence type="ECO:0000313" key="12">
    <source>
        <dbReference type="EMBL" id="KAJ3750542.1"/>
    </source>
</evidence>
<feature type="transmembrane region" description="Helical" evidence="10">
    <location>
        <begin position="59"/>
        <end position="80"/>
    </location>
</feature>
<dbReference type="SUPFAM" id="SSF103473">
    <property type="entry name" value="MFS general substrate transporter"/>
    <property type="match status" value="1"/>
</dbReference>
<comment type="caution">
    <text evidence="12">The sequence shown here is derived from an EMBL/GenBank/DDBJ whole genome shotgun (WGS) entry which is preliminary data.</text>
</comment>
<evidence type="ECO:0000256" key="8">
    <source>
        <dbReference type="RuleBase" id="RU003346"/>
    </source>
</evidence>
<dbReference type="InterPro" id="IPR003663">
    <property type="entry name" value="Sugar/inositol_transpt"/>
</dbReference>
<evidence type="ECO:0000256" key="5">
    <source>
        <dbReference type="ARBA" id="ARBA00022989"/>
    </source>
</evidence>
<dbReference type="PROSITE" id="PS50850">
    <property type="entry name" value="MFS"/>
    <property type="match status" value="1"/>
</dbReference>
<evidence type="ECO:0000313" key="13">
    <source>
        <dbReference type="Proteomes" id="UP001142393"/>
    </source>
</evidence>
<organism evidence="12 13">
    <name type="scientific">Lentinula detonsa</name>
    <dbReference type="NCBI Taxonomy" id="2804962"/>
    <lineage>
        <taxon>Eukaryota</taxon>
        <taxon>Fungi</taxon>
        <taxon>Dikarya</taxon>
        <taxon>Basidiomycota</taxon>
        <taxon>Agaricomycotina</taxon>
        <taxon>Agaricomycetes</taxon>
        <taxon>Agaricomycetidae</taxon>
        <taxon>Agaricales</taxon>
        <taxon>Marasmiineae</taxon>
        <taxon>Omphalotaceae</taxon>
        <taxon>Lentinula</taxon>
    </lineage>
</organism>
<dbReference type="PRINTS" id="PR00171">
    <property type="entry name" value="SUGRTRNSPORT"/>
</dbReference>
<dbReference type="AlphaFoldDB" id="A0A9W8PB18"/>
<evidence type="ECO:0000256" key="2">
    <source>
        <dbReference type="ARBA" id="ARBA00010992"/>
    </source>
</evidence>
<evidence type="ECO:0000256" key="9">
    <source>
        <dbReference type="SAM" id="MobiDB-lite"/>
    </source>
</evidence>
<comment type="subcellular location">
    <subcellularLocation>
        <location evidence="1">Membrane</location>
        <topology evidence="1">Multi-pass membrane protein</topology>
    </subcellularLocation>
</comment>
<dbReference type="Proteomes" id="UP001142393">
    <property type="component" value="Unassembled WGS sequence"/>
</dbReference>
<keyword evidence="6 10" id="KW-0472">Membrane</keyword>
<evidence type="ECO:0000256" key="1">
    <source>
        <dbReference type="ARBA" id="ARBA00004141"/>
    </source>
</evidence>
<reference evidence="12 13" key="1">
    <citation type="journal article" date="2023" name="Proc. Natl. Acad. Sci. U.S.A.">
        <title>A global phylogenomic analysis of the shiitake genus Lentinula.</title>
        <authorList>
            <person name="Sierra-Patev S."/>
            <person name="Min B."/>
            <person name="Naranjo-Ortiz M."/>
            <person name="Looney B."/>
            <person name="Konkel Z."/>
            <person name="Slot J.C."/>
            <person name="Sakamoto Y."/>
            <person name="Steenwyk J.L."/>
            <person name="Rokas A."/>
            <person name="Carro J."/>
            <person name="Camarero S."/>
            <person name="Ferreira P."/>
            <person name="Molpeceres G."/>
            <person name="Ruiz-Duenas F.J."/>
            <person name="Serrano A."/>
            <person name="Henrissat B."/>
            <person name="Drula E."/>
            <person name="Hughes K.W."/>
            <person name="Mata J.L."/>
            <person name="Ishikawa N.K."/>
            <person name="Vargas-Isla R."/>
            <person name="Ushijima S."/>
            <person name="Smith C.A."/>
            <person name="Donoghue J."/>
            <person name="Ahrendt S."/>
            <person name="Andreopoulos W."/>
            <person name="He G."/>
            <person name="LaButti K."/>
            <person name="Lipzen A."/>
            <person name="Ng V."/>
            <person name="Riley R."/>
            <person name="Sandor L."/>
            <person name="Barry K."/>
            <person name="Martinez A.T."/>
            <person name="Xiao Y."/>
            <person name="Gibbons J.G."/>
            <person name="Terashima K."/>
            <person name="Grigoriev I.V."/>
            <person name="Hibbett D."/>
        </authorList>
    </citation>
    <scope>NUCLEOTIDE SEQUENCE [LARGE SCALE GENOMIC DNA]</scope>
    <source>
        <strain evidence="12 13">TFB7810</strain>
    </source>
</reference>
<feature type="transmembrane region" description="Helical" evidence="10">
    <location>
        <begin position="267"/>
        <end position="285"/>
    </location>
</feature>
<comment type="catalytic activity">
    <reaction evidence="7">
        <text>myo-inositol(out) + H(+)(out) = myo-inositol(in) + H(+)(in)</text>
        <dbReference type="Rhea" id="RHEA:60364"/>
        <dbReference type="ChEBI" id="CHEBI:15378"/>
        <dbReference type="ChEBI" id="CHEBI:17268"/>
    </reaction>
</comment>
<feature type="transmembrane region" description="Helical" evidence="10">
    <location>
        <begin position="179"/>
        <end position="202"/>
    </location>
</feature>
<feature type="compositionally biased region" description="Polar residues" evidence="9">
    <location>
        <begin position="479"/>
        <end position="492"/>
    </location>
</feature>
<comment type="similarity">
    <text evidence="2 8">Belongs to the major facilitator superfamily. Sugar transporter (TC 2.A.1.1) family.</text>
</comment>